<feature type="transmembrane region" description="Helical" evidence="2">
    <location>
        <begin position="36"/>
        <end position="55"/>
    </location>
</feature>
<dbReference type="EMBL" id="MFLP01000035">
    <property type="protein sequence ID" value="OGG69222.1"/>
    <property type="molecule type" value="Genomic_DNA"/>
</dbReference>
<accession>A0A1F6E7Q3</accession>
<dbReference type="AlphaFoldDB" id="A0A1F6E7Q3"/>
<evidence type="ECO:0000313" key="3">
    <source>
        <dbReference type="EMBL" id="OGG69222.1"/>
    </source>
</evidence>
<name>A0A1F6E7Q3_9BACT</name>
<reference evidence="3 4" key="1">
    <citation type="journal article" date="2016" name="Nat. Commun.">
        <title>Thousands of microbial genomes shed light on interconnected biogeochemical processes in an aquifer system.</title>
        <authorList>
            <person name="Anantharaman K."/>
            <person name="Brown C.T."/>
            <person name="Hug L.A."/>
            <person name="Sharon I."/>
            <person name="Castelle C.J."/>
            <person name="Probst A.J."/>
            <person name="Thomas B.C."/>
            <person name="Singh A."/>
            <person name="Wilkins M.J."/>
            <person name="Karaoz U."/>
            <person name="Brodie E.L."/>
            <person name="Williams K.H."/>
            <person name="Hubbard S.S."/>
            <person name="Banfield J.F."/>
        </authorList>
    </citation>
    <scope>NUCLEOTIDE SEQUENCE [LARGE SCALE GENOMIC DNA]</scope>
</reference>
<dbReference type="Proteomes" id="UP000176689">
    <property type="component" value="Unassembled WGS sequence"/>
</dbReference>
<protein>
    <submittedName>
        <fullName evidence="3">Uncharacterized protein</fullName>
    </submittedName>
</protein>
<feature type="region of interest" description="Disordered" evidence="1">
    <location>
        <begin position="67"/>
        <end position="91"/>
    </location>
</feature>
<gene>
    <name evidence="3" type="ORF">A3F27_01615</name>
</gene>
<keyword evidence="2" id="KW-0472">Membrane</keyword>
<keyword evidence="2" id="KW-1133">Transmembrane helix</keyword>
<evidence type="ECO:0000313" key="4">
    <source>
        <dbReference type="Proteomes" id="UP000176689"/>
    </source>
</evidence>
<feature type="compositionally biased region" description="Basic and acidic residues" evidence="1">
    <location>
        <begin position="68"/>
        <end position="91"/>
    </location>
</feature>
<proteinExistence type="predicted"/>
<organism evidence="3 4">
    <name type="scientific">Candidatus Kaiserbacteria bacterium RIFCSPHIGHO2_12_FULL_53_13</name>
    <dbReference type="NCBI Taxonomy" id="1798502"/>
    <lineage>
        <taxon>Bacteria</taxon>
        <taxon>Candidatus Kaiseribacteriota</taxon>
    </lineage>
</organism>
<evidence type="ECO:0000256" key="2">
    <source>
        <dbReference type="SAM" id="Phobius"/>
    </source>
</evidence>
<evidence type="ECO:0000256" key="1">
    <source>
        <dbReference type="SAM" id="MobiDB-lite"/>
    </source>
</evidence>
<sequence length="91" mass="10115">MWNKNTLSTAIFLTVYICIMPQVTEAYIDPGTGSLIVQAVLATIFGASFAIKVYWNKLKSFLGFRSPEQPKDGEKESPEQADNAQEKDRVG</sequence>
<keyword evidence="2" id="KW-0812">Transmembrane</keyword>
<comment type="caution">
    <text evidence="3">The sequence shown here is derived from an EMBL/GenBank/DDBJ whole genome shotgun (WGS) entry which is preliminary data.</text>
</comment>